<evidence type="ECO:0000256" key="1">
    <source>
        <dbReference type="SAM" id="Phobius"/>
    </source>
</evidence>
<name>A0A0J9WEY8_PLAVI</name>
<evidence type="ECO:0000313" key="2">
    <source>
        <dbReference type="EMBL" id="KNA01484.1"/>
    </source>
</evidence>
<organism evidence="2 3">
    <name type="scientific">Plasmodium vivax North Korean</name>
    <dbReference type="NCBI Taxonomy" id="1035514"/>
    <lineage>
        <taxon>Eukaryota</taxon>
        <taxon>Sar</taxon>
        <taxon>Alveolata</taxon>
        <taxon>Apicomplexa</taxon>
        <taxon>Aconoidasida</taxon>
        <taxon>Haemosporida</taxon>
        <taxon>Plasmodiidae</taxon>
        <taxon>Plasmodium</taxon>
        <taxon>Plasmodium (Plasmodium)</taxon>
    </lineage>
</organism>
<proteinExistence type="predicted"/>
<accession>A0A0J9WEY8</accession>
<dbReference type="OrthoDB" id="10304150at2759"/>
<dbReference type="AlphaFoldDB" id="A0A0J9WEY8"/>
<reference evidence="2 3" key="1">
    <citation type="submission" date="2011-09" db="EMBL/GenBank/DDBJ databases">
        <title>The Genome Sequence of Plasmodium vivax North Korean.</title>
        <authorList>
            <consortium name="The Broad Institute Genome Sequencing Platform"/>
            <consortium name="The Broad Institute Genome Sequencing Center for Infectious Disease"/>
            <person name="Neafsey D."/>
            <person name="Carlton J."/>
            <person name="Barnwell J."/>
            <person name="Collins W."/>
            <person name="Escalante A."/>
            <person name="Mullikin J."/>
            <person name="Saul A."/>
            <person name="Guigo R."/>
            <person name="Camara F."/>
            <person name="Young S.K."/>
            <person name="Zeng Q."/>
            <person name="Gargeya S."/>
            <person name="Fitzgerald M."/>
            <person name="Haas B."/>
            <person name="Abouelleil A."/>
            <person name="Alvarado L."/>
            <person name="Arachchi H.M."/>
            <person name="Berlin A."/>
            <person name="Brown A."/>
            <person name="Chapman S.B."/>
            <person name="Chen Z."/>
            <person name="Dunbar C."/>
            <person name="Freedman E."/>
            <person name="Gearin G."/>
            <person name="Gellesch M."/>
            <person name="Goldberg J."/>
            <person name="Griggs A."/>
            <person name="Gujja S."/>
            <person name="Heiman D."/>
            <person name="Howarth C."/>
            <person name="Larson L."/>
            <person name="Lui A."/>
            <person name="MacDonald P.J.P."/>
            <person name="Montmayeur A."/>
            <person name="Murphy C."/>
            <person name="Neiman D."/>
            <person name="Pearson M."/>
            <person name="Priest M."/>
            <person name="Roberts A."/>
            <person name="Saif S."/>
            <person name="Shea T."/>
            <person name="Shenoy N."/>
            <person name="Sisk P."/>
            <person name="Stolte C."/>
            <person name="Sykes S."/>
            <person name="Wortman J."/>
            <person name="Nusbaum C."/>
            <person name="Birren B."/>
        </authorList>
    </citation>
    <scope>NUCLEOTIDE SEQUENCE [LARGE SCALE GENOMIC DNA]</scope>
    <source>
        <strain evidence="2 3">North Korean</strain>
    </source>
</reference>
<keyword evidence="1" id="KW-1133">Transmembrane helix</keyword>
<sequence>MCPDYFLECDDAYDPKKLITAINSGDKEKCTELKNSAGVIKHSVNMSEKDMLRNAMYIKHLACSYIPGTDFKKKILRCQHQSQRPYLKNKFLSKYTSYKPPTNTAEPISKNITISGKPINVVLLSDPNKEIKGEKVKEPSTVNSKKVSSGYYSALFPEVTGNARDYYLEEAEDACKNGTIKEGMEEYCRRSKEYNDIINGANYKTEELMQENTDVIIVDDEDSFTEPITLYDILKELPFRIGVVVLAALGTIAMLFLYYKVY</sequence>
<keyword evidence="1" id="KW-0472">Membrane</keyword>
<dbReference type="EMBL" id="KQ235259">
    <property type="protein sequence ID" value="KNA01484.1"/>
    <property type="molecule type" value="Genomic_DNA"/>
</dbReference>
<evidence type="ECO:0000313" key="3">
    <source>
        <dbReference type="Proteomes" id="UP000053239"/>
    </source>
</evidence>
<protein>
    <submittedName>
        <fullName evidence="2">Uncharacterized protein</fullName>
    </submittedName>
</protein>
<dbReference type="Proteomes" id="UP000053239">
    <property type="component" value="Unassembled WGS sequence"/>
</dbReference>
<gene>
    <name evidence="2" type="ORF">PVNG_04809</name>
</gene>
<feature type="transmembrane region" description="Helical" evidence="1">
    <location>
        <begin position="237"/>
        <end position="259"/>
    </location>
</feature>
<keyword evidence="1" id="KW-0812">Transmembrane</keyword>